<dbReference type="Proteomes" id="UP000812966">
    <property type="component" value="Unassembled WGS sequence"/>
</dbReference>
<proteinExistence type="predicted"/>
<protein>
    <submittedName>
        <fullName evidence="1">Uncharacterized protein</fullName>
    </submittedName>
</protein>
<keyword evidence="2" id="KW-1185">Reference proteome</keyword>
<accession>A0A8K0JES4</accession>
<name>A0A8K0JES4_9TREE</name>
<gene>
    <name evidence="1" type="ORF">FFLO_07210</name>
</gene>
<reference evidence="1" key="1">
    <citation type="submission" date="2020-04" db="EMBL/GenBank/DDBJ databases">
        <title>Analysis of mating type loci in Filobasidium floriforme.</title>
        <authorList>
            <person name="Nowrousian M."/>
        </authorList>
    </citation>
    <scope>NUCLEOTIDE SEQUENCE</scope>
    <source>
        <strain evidence="1">CBS 6242</strain>
    </source>
</reference>
<evidence type="ECO:0000313" key="1">
    <source>
        <dbReference type="EMBL" id="KAG7527163.1"/>
    </source>
</evidence>
<evidence type="ECO:0000313" key="2">
    <source>
        <dbReference type="Proteomes" id="UP000812966"/>
    </source>
</evidence>
<comment type="caution">
    <text evidence="1">The sequence shown here is derived from an EMBL/GenBank/DDBJ whole genome shotgun (WGS) entry which is preliminary data.</text>
</comment>
<organism evidence="1 2">
    <name type="scientific">Filobasidium floriforme</name>
    <dbReference type="NCBI Taxonomy" id="5210"/>
    <lineage>
        <taxon>Eukaryota</taxon>
        <taxon>Fungi</taxon>
        <taxon>Dikarya</taxon>
        <taxon>Basidiomycota</taxon>
        <taxon>Agaricomycotina</taxon>
        <taxon>Tremellomycetes</taxon>
        <taxon>Filobasidiales</taxon>
        <taxon>Filobasidiaceae</taxon>
        <taxon>Filobasidium</taxon>
    </lineage>
</organism>
<sequence length="62" mass="6956">MTWSSLVLIAFRKLRGVPGPARITNYARRLLVHCEFELAVLTRHTNGTLRRGSSFLSAGNRS</sequence>
<dbReference type="AlphaFoldDB" id="A0A8K0JES4"/>
<dbReference type="EMBL" id="JABELV010000533">
    <property type="protein sequence ID" value="KAG7527163.1"/>
    <property type="molecule type" value="Genomic_DNA"/>
</dbReference>